<gene>
    <name evidence="2" type="ORF">CYY_003455</name>
</gene>
<dbReference type="PANTHER" id="PTHR12265">
    <property type="entry name" value="TRANSMEMBRANE PROTEIN 53"/>
    <property type="match status" value="1"/>
</dbReference>
<comment type="caution">
    <text evidence="2">The sequence shown here is derived from an EMBL/GenBank/DDBJ whole genome shotgun (WGS) entry which is preliminary data.</text>
</comment>
<evidence type="ECO:0000313" key="3">
    <source>
        <dbReference type="Proteomes" id="UP000695562"/>
    </source>
</evidence>
<evidence type="ECO:0008006" key="4">
    <source>
        <dbReference type="Google" id="ProtNLM"/>
    </source>
</evidence>
<name>A0A8J4PZ81_9MYCE</name>
<accession>A0A8J4PZ81</accession>
<dbReference type="InterPro" id="IPR008547">
    <property type="entry name" value="DUF829_TMEM53"/>
</dbReference>
<dbReference type="Pfam" id="PF05705">
    <property type="entry name" value="DUF829"/>
    <property type="match status" value="1"/>
</dbReference>
<feature type="compositionally biased region" description="Polar residues" evidence="1">
    <location>
        <begin position="20"/>
        <end position="29"/>
    </location>
</feature>
<organism evidence="2 3">
    <name type="scientific">Polysphondylium violaceum</name>
    <dbReference type="NCBI Taxonomy" id="133409"/>
    <lineage>
        <taxon>Eukaryota</taxon>
        <taxon>Amoebozoa</taxon>
        <taxon>Evosea</taxon>
        <taxon>Eumycetozoa</taxon>
        <taxon>Dictyostelia</taxon>
        <taxon>Dictyosteliales</taxon>
        <taxon>Dictyosteliaceae</taxon>
        <taxon>Polysphondylium</taxon>
    </lineage>
</organism>
<keyword evidence="3" id="KW-1185">Reference proteome</keyword>
<dbReference type="Proteomes" id="UP000695562">
    <property type="component" value="Unassembled WGS sequence"/>
</dbReference>
<evidence type="ECO:0000313" key="2">
    <source>
        <dbReference type="EMBL" id="KAF2075237.1"/>
    </source>
</evidence>
<evidence type="ECO:0000256" key="1">
    <source>
        <dbReference type="SAM" id="MobiDB-lite"/>
    </source>
</evidence>
<dbReference type="OrthoDB" id="77878at2759"/>
<feature type="compositionally biased region" description="Polar residues" evidence="1">
    <location>
        <begin position="1"/>
        <end position="10"/>
    </location>
</feature>
<reference evidence="2" key="1">
    <citation type="submission" date="2020-01" db="EMBL/GenBank/DDBJ databases">
        <title>Development of genomics and gene disruption for Polysphondylium violaceum indicates a role for the polyketide synthase stlB in stalk morphogenesis.</title>
        <authorList>
            <person name="Narita B."/>
            <person name="Kawabe Y."/>
            <person name="Kin K."/>
            <person name="Saito T."/>
            <person name="Gibbs R."/>
            <person name="Kuspa A."/>
            <person name="Muzny D."/>
            <person name="Queller D."/>
            <person name="Richards S."/>
            <person name="Strassman J."/>
            <person name="Sucgang R."/>
            <person name="Worley K."/>
            <person name="Schaap P."/>
        </authorList>
    </citation>
    <scope>NUCLEOTIDE SEQUENCE</scope>
    <source>
        <strain evidence="2">QSvi11</strain>
    </source>
</reference>
<dbReference type="AlphaFoldDB" id="A0A8J4PZ81"/>
<sequence length="281" mass="32663">MSNTTSTTRKPFTLVEPKKGSSNPNITSKQDADRPLCITLGWMGSTPKLVSKYTDIWSNRGFYTMFSCAKVFETLSIYTLAYKAREMLDQVNEFFKQHPKCDSIVFHLFSNGGAFLYVHYLELIENNVEYKHLFSKIKGVVMDSLPTWTNHQILTGCYTLSKPLGSTLSSYFYLPATIPLWLPFYAFKFRKLMTCPKNQFVHSILYSKDDLLIPPHQVEAFLEQLKTNLKRDELIHTKCWDQSGHVNHLRSHPKEYVEKMNEFIKYVKLEENRKSTLSAKL</sequence>
<dbReference type="SUPFAM" id="SSF53474">
    <property type="entry name" value="alpha/beta-Hydrolases"/>
    <property type="match status" value="1"/>
</dbReference>
<protein>
    <recommendedName>
        <fullName evidence="4">Transmembrane protein</fullName>
    </recommendedName>
</protein>
<dbReference type="EMBL" id="AJWJ01000108">
    <property type="protein sequence ID" value="KAF2075237.1"/>
    <property type="molecule type" value="Genomic_DNA"/>
</dbReference>
<dbReference type="PANTHER" id="PTHR12265:SF39">
    <property type="entry name" value="TRANSMEMBRANE PROTEIN 53"/>
    <property type="match status" value="1"/>
</dbReference>
<dbReference type="InterPro" id="IPR029058">
    <property type="entry name" value="AB_hydrolase_fold"/>
</dbReference>
<feature type="region of interest" description="Disordered" evidence="1">
    <location>
        <begin position="1"/>
        <end position="30"/>
    </location>
</feature>
<proteinExistence type="predicted"/>